<dbReference type="AlphaFoldDB" id="A0A1H4WQ93"/>
<gene>
    <name evidence="2" type="ORF">SAMN04489727_5719</name>
</gene>
<evidence type="ECO:0000313" key="3">
    <source>
        <dbReference type="Proteomes" id="UP000199622"/>
    </source>
</evidence>
<protein>
    <submittedName>
        <fullName evidence="2">Uncharacterized protein</fullName>
    </submittedName>
</protein>
<organism evidence="2 3">
    <name type="scientific">Amycolatopsis tolypomycina</name>
    <dbReference type="NCBI Taxonomy" id="208445"/>
    <lineage>
        <taxon>Bacteria</taxon>
        <taxon>Bacillati</taxon>
        <taxon>Actinomycetota</taxon>
        <taxon>Actinomycetes</taxon>
        <taxon>Pseudonocardiales</taxon>
        <taxon>Pseudonocardiaceae</taxon>
        <taxon>Amycolatopsis</taxon>
    </lineage>
</organism>
<dbReference type="EMBL" id="FNSO01000004">
    <property type="protein sequence ID" value="SEC94938.1"/>
    <property type="molecule type" value="Genomic_DNA"/>
</dbReference>
<feature type="region of interest" description="Disordered" evidence="1">
    <location>
        <begin position="1"/>
        <end position="33"/>
    </location>
</feature>
<dbReference type="Proteomes" id="UP000199622">
    <property type="component" value="Unassembled WGS sequence"/>
</dbReference>
<proteinExistence type="predicted"/>
<accession>A0A1H4WQ93</accession>
<keyword evidence="3" id="KW-1185">Reference proteome</keyword>
<evidence type="ECO:0000256" key="1">
    <source>
        <dbReference type="SAM" id="MobiDB-lite"/>
    </source>
</evidence>
<reference evidence="3" key="1">
    <citation type="submission" date="2016-10" db="EMBL/GenBank/DDBJ databases">
        <authorList>
            <person name="Varghese N."/>
            <person name="Submissions S."/>
        </authorList>
    </citation>
    <scope>NUCLEOTIDE SEQUENCE [LARGE SCALE GENOMIC DNA]</scope>
    <source>
        <strain evidence="3">DSM 44544</strain>
    </source>
</reference>
<sequence>MNDSFLTSDARKESFMTTGHQPPISLLTPLGPS</sequence>
<name>A0A1H4WQ93_9PSEU</name>
<evidence type="ECO:0000313" key="2">
    <source>
        <dbReference type="EMBL" id="SEC94938.1"/>
    </source>
</evidence>
<dbReference type="STRING" id="208445.SAMN04489727_5719"/>